<name>A0ACC1XD09_MELAZ</name>
<accession>A0ACC1XD09</accession>
<organism evidence="1 2">
    <name type="scientific">Melia azedarach</name>
    <name type="common">Chinaberry tree</name>
    <dbReference type="NCBI Taxonomy" id="155640"/>
    <lineage>
        <taxon>Eukaryota</taxon>
        <taxon>Viridiplantae</taxon>
        <taxon>Streptophyta</taxon>
        <taxon>Embryophyta</taxon>
        <taxon>Tracheophyta</taxon>
        <taxon>Spermatophyta</taxon>
        <taxon>Magnoliopsida</taxon>
        <taxon>eudicotyledons</taxon>
        <taxon>Gunneridae</taxon>
        <taxon>Pentapetalae</taxon>
        <taxon>rosids</taxon>
        <taxon>malvids</taxon>
        <taxon>Sapindales</taxon>
        <taxon>Meliaceae</taxon>
        <taxon>Melia</taxon>
    </lineage>
</organism>
<protein>
    <submittedName>
        <fullName evidence="1">ECA1 gametogenesis related family protein</fullName>
    </submittedName>
</protein>
<evidence type="ECO:0000313" key="1">
    <source>
        <dbReference type="EMBL" id="KAJ4709098.1"/>
    </source>
</evidence>
<sequence>MSKQAQALTFFPLVIITWIAVLIQPGLAQLQIPQVPGLFPPGASGSGEVMQCWSSLVNIQGCAWEIYRSVLTQQFNNIGPSCCKAYLEIDAQCWPKMFPFNPFFPPLFKVLLVQPGVAQFQVPQFPGVSPPGSSGSGYVQCWSSLVNIQGCAWEIYRSVFTLQFDNIGPSCCRAYLEIDAQCWPKMFPYNPFFPPLFKGYCTRIAPPLPSS</sequence>
<comment type="caution">
    <text evidence="1">The sequence shown here is derived from an EMBL/GenBank/DDBJ whole genome shotgun (WGS) entry which is preliminary data.</text>
</comment>
<gene>
    <name evidence="1" type="ORF">OWV82_018937</name>
</gene>
<reference evidence="1 2" key="1">
    <citation type="journal article" date="2023" name="Science">
        <title>Complex scaffold remodeling in plant triterpene biosynthesis.</title>
        <authorList>
            <person name="De La Pena R."/>
            <person name="Hodgson H."/>
            <person name="Liu J.C."/>
            <person name="Stephenson M.J."/>
            <person name="Martin A.C."/>
            <person name="Owen C."/>
            <person name="Harkess A."/>
            <person name="Leebens-Mack J."/>
            <person name="Jimenez L.E."/>
            <person name="Osbourn A."/>
            <person name="Sattely E.S."/>
        </authorList>
    </citation>
    <scope>NUCLEOTIDE SEQUENCE [LARGE SCALE GENOMIC DNA]</scope>
    <source>
        <strain evidence="2">cv. JPN11</strain>
        <tissue evidence="1">Leaf</tissue>
    </source>
</reference>
<keyword evidence="2" id="KW-1185">Reference proteome</keyword>
<evidence type="ECO:0000313" key="2">
    <source>
        <dbReference type="Proteomes" id="UP001164539"/>
    </source>
</evidence>
<proteinExistence type="predicted"/>
<dbReference type="EMBL" id="CM051403">
    <property type="protein sequence ID" value="KAJ4709098.1"/>
    <property type="molecule type" value="Genomic_DNA"/>
</dbReference>
<dbReference type="Proteomes" id="UP001164539">
    <property type="component" value="Chromosome 10"/>
</dbReference>